<evidence type="ECO:0000313" key="2">
    <source>
        <dbReference type="Proteomes" id="UP000299102"/>
    </source>
</evidence>
<sequence>MVSRCRSALFCIQTSIVNHKLVARRGAAASSFTDAKRFATANLSVVKGKDKTANAGGDGFRPVPLASVNPWFKKKEPQQAKKTT</sequence>
<gene>
    <name evidence="1" type="ORF">EVAR_30647_1</name>
</gene>
<dbReference type="AlphaFoldDB" id="A0A4C1VSN4"/>
<proteinExistence type="predicted"/>
<protein>
    <submittedName>
        <fullName evidence="1">Uncharacterized protein</fullName>
    </submittedName>
</protein>
<dbReference type="EMBL" id="BGZK01000395">
    <property type="protein sequence ID" value="GBP41209.1"/>
    <property type="molecule type" value="Genomic_DNA"/>
</dbReference>
<reference evidence="1 2" key="1">
    <citation type="journal article" date="2019" name="Commun. Biol.">
        <title>The bagworm genome reveals a unique fibroin gene that provides high tensile strength.</title>
        <authorList>
            <person name="Kono N."/>
            <person name="Nakamura H."/>
            <person name="Ohtoshi R."/>
            <person name="Tomita M."/>
            <person name="Numata K."/>
            <person name="Arakawa K."/>
        </authorList>
    </citation>
    <scope>NUCLEOTIDE SEQUENCE [LARGE SCALE GENOMIC DNA]</scope>
</reference>
<organism evidence="1 2">
    <name type="scientific">Eumeta variegata</name>
    <name type="common">Bagworm moth</name>
    <name type="synonym">Eumeta japonica</name>
    <dbReference type="NCBI Taxonomy" id="151549"/>
    <lineage>
        <taxon>Eukaryota</taxon>
        <taxon>Metazoa</taxon>
        <taxon>Ecdysozoa</taxon>
        <taxon>Arthropoda</taxon>
        <taxon>Hexapoda</taxon>
        <taxon>Insecta</taxon>
        <taxon>Pterygota</taxon>
        <taxon>Neoptera</taxon>
        <taxon>Endopterygota</taxon>
        <taxon>Lepidoptera</taxon>
        <taxon>Glossata</taxon>
        <taxon>Ditrysia</taxon>
        <taxon>Tineoidea</taxon>
        <taxon>Psychidae</taxon>
        <taxon>Oiketicinae</taxon>
        <taxon>Eumeta</taxon>
    </lineage>
</organism>
<name>A0A4C1VSN4_EUMVA</name>
<comment type="caution">
    <text evidence="1">The sequence shown here is derived from an EMBL/GenBank/DDBJ whole genome shotgun (WGS) entry which is preliminary data.</text>
</comment>
<keyword evidence="2" id="KW-1185">Reference proteome</keyword>
<accession>A0A4C1VSN4</accession>
<evidence type="ECO:0000313" key="1">
    <source>
        <dbReference type="EMBL" id="GBP41209.1"/>
    </source>
</evidence>
<dbReference type="Proteomes" id="UP000299102">
    <property type="component" value="Unassembled WGS sequence"/>
</dbReference>